<evidence type="ECO:0000313" key="2">
    <source>
        <dbReference type="EMBL" id="KTD37018.1"/>
    </source>
</evidence>
<feature type="domain" description="VOC" evidence="1">
    <location>
        <begin position="6"/>
        <end position="126"/>
    </location>
</feature>
<dbReference type="PROSITE" id="PS51819">
    <property type="entry name" value="VOC"/>
    <property type="match status" value="1"/>
</dbReference>
<organism evidence="2 3">
    <name type="scientific">Legionella oakridgensis</name>
    <dbReference type="NCBI Taxonomy" id="29423"/>
    <lineage>
        <taxon>Bacteria</taxon>
        <taxon>Pseudomonadati</taxon>
        <taxon>Pseudomonadota</taxon>
        <taxon>Gammaproteobacteria</taxon>
        <taxon>Legionellales</taxon>
        <taxon>Legionellaceae</taxon>
        <taxon>Legionella</taxon>
    </lineage>
</organism>
<dbReference type="InterPro" id="IPR037523">
    <property type="entry name" value="VOC_core"/>
</dbReference>
<dbReference type="PATRIC" id="fig|29423.5.peg.2260"/>
<dbReference type="PANTHER" id="PTHR39434">
    <property type="match status" value="1"/>
</dbReference>
<dbReference type="EMBL" id="LNYP01000031">
    <property type="protein sequence ID" value="KTD37018.1"/>
    <property type="molecule type" value="Genomic_DNA"/>
</dbReference>
<gene>
    <name evidence="2" type="ORF">Loak_2154</name>
</gene>
<sequence length="133" mass="15932">MRDPIQVFHLAIPCSNLDEAQDFYINKLGCKLARRYHDRITVNFFGDQLVCHLAPEDIDVQPKMYPRHFGVTFVDKTKFDDLLNKARMNKAPFFQELFVRFPGQKEEHYTFFLKDPSNNLLEFKFYLDPDMRY</sequence>
<name>A0A0W0WXI8_9GAMM</name>
<dbReference type="Gene3D" id="3.10.180.10">
    <property type="entry name" value="2,3-Dihydroxybiphenyl 1,2-Dioxygenase, domain 1"/>
    <property type="match status" value="1"/>
</dbReference>
<dbReference type="AlphaFoldDB" id="A0A0W0WXI8"/>
<dbReference type="Pfam" id="PF00903">
    <property type="entry name" value="Glyoxalase"/>
    <property type="match status" value="1"/>
</dbReference>
<reference evidence="2 3" key="1">
    <citation type="submission" date="2015-11" db="EMBL/GenBank/DDBJ databases">
        <title>Genomic analysis of 38 Legionella species identifies large and diverse effector repertoires.</title>
        <authorList>
            <person name="Burstein D."/>
            <person name="Amaro F."/>
            <person name="Zusman T."/>
            <person name="Lifshitz Z."/>
            <person name="Cohen O."/>
            <person name="Gilbert J.A."/>
            <person name="Pupko T."/>
            <person name="Shuman H.A."/>
            <person name="Segal G."/>
        </authorList>
    </citation>
    <scope>NUCLEOTIDE SEQUENCE [LARGE SCALE GENOMIC DNA]</scope>
    <source>
        <strain evidence="2 3">Oak Ridge-10</strain>
    </source>
</reference>
<protein>
    <submittedName>
        <fullName evidence="2">Glyoxalase/Bleomycin resistance family protein</fullName>
    </submittedName>
</protein>
<dbReference type="InterPro" id="IPR029068">
    <property type="entry name" value="Glyas_Bleomycin-R_OHBP_Dase"/>
</dbReference>
<dbReference type="PANTHER" id="PTHR39434:SF1">
    <property type="entry name" value="VOC DOMAIN-CONTAINING PROTEIN"/>
    <property type="match status" value="1"/>
</dbReference>
<evidence type="ECO:0000259" key="1">
    <source>
        <dbReference type="PROSITE" id="PS51819"/>
    </source>
</evidence>
<accession>A0A0W0WXI8</accession>
<dbReference type="SUPFAM" id="SSF54593">
    <property type="entry name" value="Glyoxalase/Bleomycin resistance protein/Dihydroxybiphenyl dioxygenase"/>
    <property type="match status" value="1"/>
</dbReference>
<dbReference type="Proteomes" id="UP000054858">
    <property type="component" value="Unassembled WGS sequence"/>
</dbReference>
<proteinExistence type="predicted"/>
<dbReference type="RefSeq" id="WP_035894996.1">
    <property type="nucleotide sequence ID" value="NZ_LCUA01000001.1"/>
</dbReference>
<comment type="caution">
    <text evidence="2">The sequence shown here is derived from an EMBL/GenBank/DDBJ whole genome shotgun (WGS) entry which is preliminary data.</text>
</comment>
<evidence type="ECO:0000313" key="3">
    <source>
        <dbReference type="Proteomes" id="UP000054858"/>
    </source>
</evidence>
<dbReference type="InterPro" id="IPR004360">
    <property type="entry name" value="Glyas_Fos-R_dOase_dom"/>
</dbReference>